<gene>
    <name evidence="2" type="ORF">GSLYS_00021691001</name>
</gene>
<protein>
    <recommendedName>
        <fullName evidence="1">DUF4704 domain-containing protein</fullName>
    </recommendedName>
</protein>
<dbReference type="PANTHER" id="PTHR13743">
    <property type="entry name" value="BEIGE/BEACH-RELATED"/>
    <property type="match status" value="1"/>
</dbReference>
<accession>A0AAV2ITV1</accession>
<organism evidence="2 3">
    <name type="scientific">Lymnaea stagnalis</name>
    <name type="common">Great pond snail</name>
    <name type="synonym">Helix stagnalis</name>
    <dbReference type="NCBI Taxonomy" id="6523"/>
    <lineage>
        <taxon>Eukaryota</taxon>
        <taxon>Metazoa</taxon>
        <taxon>Spiralia</taxon>
        <taxon>Lophotrochozoa</taxon>
        <taxon>Mollusca</taxon>
        <taxon>Gastropoda</taxon>
        <taxon>Heterobranchia</taxon>
        <taxon>Euthyneura</taxon>
        <taxon>Panpulmonata</taxon>
        <taxon>Hygrophila</taxon>
        <taxon>Lymnaeoidea</taxon>
        <taxon>Lymnaeidae</taxon>
        <taxon>Lymnaea</taxon>
    </lineage>
</organism>
<reference evidence="2 3" key="1">
    <citation type="submission" date="2024-04" db="EMBL/GenBank/DDBJ databases">
        <authorList>
            <consortium name="Genoscope - CEA"/>
            <person name="William W."/>
        </authorList>
    </citation>
    <scope>NUCLEOTIDE SEQUENCE [LARGE SCALE GENOMIC DNA]</scope>
</reference>
<evidence type="ECO:0000313" key="3">
    <source>
        <dbReference type="Proteomes" id="UP001497497"/>
    </source>
</evidence>
<evidence type="ECO:0000313" key="2">
    <source>
        <dbReference type="EMBL" id="CAL1548374.1"/>
    </source>
</evidence>
<dbReference type="Pfam" id="PF15787">
    <property type="entry name" value="DUF4704"/>
    <property type="match status" value="1"/>
</dbReference>
<comment type="caution">
    <text evidence="2">The sequence shown here is derived from an EMBL/GenBank/DDBJ whole genome shotgun (WGS) entry which is preliminary data.</text>
</comment>
<dbReference type="GO" id="GO:0008104">
    <property type="term" value="P:intracellular protein localization"/>
    <property type="evidence" value="ECO:0007669"/>
    <property type="project" value="TreeGrafter"/>
</dbReference>
<dbReference type="PANTHER" id="PTHR13743:SF112">
    <property type="entry name" value="BEACH DOMAIN-CONTAINING PROTEIN"/>
    <property type="match status" value="1"/>
</dbReference>
<name>A0AAV2ITV1_LYMST</name>
<dbReference type="InterPro" id="IPR050865">
    <property type="entry name" value="BEACH_Domain"/>
</dbReference>
<dbReference type="Proteomes" id="UP001497497">
    <property type="component" value="Unassembled WGS sequence"/>
</dbReference>
<sequence>MLDHTIIEMPVESPSSPTKTEAYELDLDEWALVTSGTSVSSELKLEHNQLAAFITMLRYVLKGKTVNKDNFVRTHCASTLAMLMQKVHRDMMDLTVLMSIQYLIEDCDDTPSVKSILLQHIYHDILFDFSLWSKTHFAVRIGHIQYLSTIIKEDRKYFRKKYGVQFFLDIIRAYYG</sequence>
<dbReference type="GO" id="GO:0005829">
    <property type="term" value="C:cytosol"/>
    <property type="evidence" value="ECO:0007669"/>
    <property type="project" value="TreeGrafter"/>
</dbReference>
<dbReference type="GO" id="GO:0016020">
    <property type="term" value="C:membrane"/>
    <property type="evidence" value="ECO:0007669"/>
    <property type="project" value="TreeGrafter"/>
</dbReference>
<dbReference type="EMBL" id="CAXITT010001300">
    <property type="protein sequence ID" value="CAL1548374.1"/>
    <property type="molecule type" value="Genomic_DNA"/>
</dbReference>
<dbReference type="GO" id="GO:0019901">
    <property type="term" value="F:protein kinase binding"/>
    <property type="evidence" value="ECO:0007669"/>
    <property type="project" value="TreeGrafter"/>
</dbReference>
<dbReference type="InterPro" id="IPR031570">
    <property type="entry name" value="NBEA/BDCP_DUF4704"/>
</dbReference>
<evidence type="ECO:0000259" key="1">
    <source>
        <dbReference type="Pfam" id="PF15787"/>
    </source>
</evidence>
<feature type="domain" description="DUF4704" evidence="1">
    <location>
        <begin position="41"/>
        <end position="175"/>
    </location>
</feature>
<proteinExistence type="predicted"/>
<keyword evidence="3" id="KW-1185">Reference proteome</keyword>
<dbReference type="AlphaFoldDB" id="A0AAV2ITV1"/>